<organism evidence="1 2">
    <name type="scientific">Enterococcus termitis</name>
    <dbReference type="NCBI Taxonomy" id="332950"/>
    <lineage>
        <taxon>Bacteria</taxon>
        <taxon>Bacillati</taxon>
        <taxon>Bacillota</taxon>
        <taxon>Bacilli</taxon>
        <taxon>Lactobacillales</taxon>
        <taxon>Enterococcaceae</taxon>
        <taxon>Enterococcus</taxon>
    </lineage>
</organism>
<reference evidence="2" key="1">
    <citation type="submission" date="2016-09" db="EMBL/GenBank/DDBJ databases">
        <authorList>
            <person name="Gulvik C.A."/>
        </authorList>
    </citation>
    <scope>NUCLEOTIDE SEQUENCE [LARGE SCALE GENOMIC DNA]</scope>
    <source>
        <strain evidence="2">LMG 8895</strain>
    </source>
</reference>
<gene>
    <name evidence="1" type="ORF">BCR25_15755</name>
</gene>
<evidence type="ECO:0000313" key="1">
    <source>
        <dbReference type="EMBL" id="OEG18656.1"/>
    </source>
</evidence>
<evidence type="ECO:0000313" key="2">
    <source>
        <dbReference type="Proteomes" id="UP000095094"/>
    </source>
</evidence>
<name>A0A1E5H177_9ENTE</name>
<proteinExistence type="predicted"/>
<comment type="caution">
    <text evidence="1">The sequence shown here is derived from an EMBL/GenBank/DDBJ whole genome shotgun (WGS) entry which is preliminary data.</text>
</comment>
<keyword evidence="2" id="KW-1185">Reference proteome</keyword>
<dbReference type="AlphaFoldDB" id="A0A1E5H177"/>
<dbReference type="EMBL" id="MIJY01000005">
    <property type="protein sequence ID" value="OEG18656.1"/>
    <property type="molecule type" value="Genomic_DNA"/>
</dbReference>
<protein>
    <submittedName>
        <fullName evidence="1">Uncharacterized protein</fullName>
    </submittedName>
</protein>
<accession>A0A1E5H177</accession>
<dbReference type="Proteomes" id="UP000095094">
    <property type="component" value="Unassembled WGS sequence"/>
</dbReference>
<sequence>MLVGFEKLHRYAEKRRTQTEIEIQAFKEQIAQELIKTDPKKIHDPKISVVGPALEASKY</sequence>